<evidence type="ECO:0000256" key="1">
    <source>
        <dbReference type="SAM" id="Phobius"/>
    </source>
</evidence>
<reference evidence="3 4" key="1">
    <citation type="submission" date="2017-12" db="EMBL/GenBank/DDBJ databases">
        <title>Comparative genomics of Botrytis spp.</title>
        <authorList>
            <person name="Valero-Jimenez C.A."/>
            <person name="Tapia P."/>
            <person name="Veloso J."/>
            <person name="Silva-Moreno E."/>
            <person name="Staats M."/>
            <person name="Valdes J.H."/>
            <person name="Van Kan J.A.L."/>
        </authorList>
    </citation>
    <scope>NUCLEOTIDE SEQUENCE [LARGE SCALE GENOMIC DNA]</scope>
    <source>
        <strain evidence="3 4">Bt9001</strain>
    </source>
</reference>
<keyword evidence="1" id="KW-0472">Membrane</keyword>
<dbReference type="OrthoDB" id="408631at2759"/>
<feature type="transmembrane region" description="Helical" evidence="1">
    <location>
        <begin position="104"/>
        <end position="132"/>
    </location>
</feature>
<sequence length="384" mass="43063">MFPVDRHHVKSSGLLYPVFTFDYFVSYQQMSNQNLKVFINTPFAQLPSSNPIPMLQNITHLGPVDFEHLNLPLWLCVFIDSAGPHTHNLLESGCKDVTWMYQTYAGWISLAMVIIYFSGSFFALLLMIGILYGCASNLNCLRNKRYGIRLNVTEGQTFPWFNLILNNRHDYGNVAFNLHNYLKDIRVPQTSRTPKCTEKYIETLHDGAGKPVPCITGGNSDEYGVSDTLKTTAADHKDNVAGNYGDYADEFPSLYPAGNDTQAGVNGYTYFWNYHPHDVGTASHGSEIVYALENLWAQSSLNYIAEDFYVSNALSNYWANFVKTTDPNSADFCKNGTLPATWEPNSSTKRETFKVGAEYGMIAVAASLAKIEAFLKWFADTPAI</sequence>
<dbReference type="InterPro" id="IPR002018">
    <property type="entry name" value="CarbesteraseB"/>
</dbReference>
<protein>
    <recommendedName>
        <fullName evidence="2">Carboxylesterase type B domain-containing protein</fullName>
    </recommendedName>
</protein>
<dbReference type="Gene3D" id="3.40.50.1820">
    <property type="entry name" value="alpha/beta hydrolase"/>
    <property type="match status" value="1"/>
</dbReference>
<keyword evidence="4" id="KW-1185">Reference proteome</keyword>
<name>A0A4Z1EDG7_9HELO</name>
<dbReference type="EMBL" id="PQXH01000138">
    <property type="protein sequence ID" value="TGO10325.1"/>
    <property type="molecule type" value="Genomic_DNA"/>
</dbReference>
<evidence type="ECO:0000313" key="4">
    <source>
        <dbReference type="Proteomes" id="UP000297777"/>
    </source>
</evidence>
<dbReference type="Pfam" id="PF00135">
    <property type="entry name" value="COesterase"/>
    <property type="match status" value="1"/>
</dbReference>
<evidence type="ECO:0000313" key="3">
    <source>
        <dbReference type="EMBL" id="TGO10325.1"/>
    </source>
</evidence>
<gene>
    <name evidence="3" type="ORF">BTUL_0138g00120</name>
</gene>
<dbReference type="SUPFAM" id="SSF53474">
    <property type="entry name" value="alpha/beta-Hydrolases"/>
    <property type="match status" value="1"/>
</dbReference>
<dbReference type="InterPro" id="IPR029058">
    <property type="entry name" value="AB_hydrolase_fold"/>
</dbReference>
<comment type="caution">
    <text evidence="3">The sequence shown here is derived from an EMBL/GenBank/DDBJ whole genome shotgun (WGS) entry which is preliminary data.</text>
</comment>
<evidence type="ECO:0000259" key="2">
    <source>
        <dbReference type="Pfam" id="PF00135"/>
    </source>
</evidence>
<feature type="domain" description="Carboxylesterase type B" evidence="2">
    <location>
        <begin position="230"/>
        <end position="358"/>
    </location>
</feature>
<dbReference type="AlphaFoldDB" id="A0A4Z1EDG7"/>
<keyword evidence="1" id="KW-0812">Transmembrane</keyword>
<organism evidence="3 4">
    <name type="scientific">Botrytis tulipae</name>
    <dbReference type="NCBI Taxonomy" id="87230"/>
    <lineage>
        <taxon>Eukaryota</taxon>
        <taxon>Fungi</taxon>
        <taxon>Dikarya</taxon>
        <taxon>Ascomycota</taxon>
        <taxon>Pezizomycotina</taxon>
        <taxon>Leotiomycetes</taxon>
        <taxon>Helotiales</taxon>
        <taxon>Sclerotiniaceae</taxon>
        <taxon>Botrytis</taxon>
    </lineage>
</organism>
<accession>A0A4Z1EDG7</accession>
<keyword evidence="1" id="KW-1133">Transmembrane helix</keyword>
<proteinExistence type="predicted"/>
<dbReference type="Proteomes" id="UP000297777">
    <property type="component" value="Unassembled WGS sequence"/>
</dbReference>